<evidence type="ECO:0000313" key="2">
    <source>
        <dbReference type="EMBL" id="MCP2165751.1"/>
    </source>
</evidence>
<dbReference type="Gene3D" id="3.30.1330.40">
    <property type="entry name" value="RutC-like"/>
    <property type="match status" value="1"/>
</dbReference>
<evidence type="ECO:0000313" key="3">
    <source>
        <dbReference type="Proteomes" id="UP001206128"/>
    </source>
</evidence>
<dbReference type="PANTHER" id="PTHR11803">
    <property type="entry name" value="2-IMINOBUTANOATE/2-IMINOPROPANOATE DEAMINASE RIDA"/>
    <property type="match status" value="1"/>
</dbReference>
<comment type="similarity">
    <text evidence="1">Belongs to the RutC family.</text>
</comment>
<name>A0AAE3GCK9_9PSEU</name>
<reference evidence="2" key="1">
    <citation type="submission" date="2022-06" db="EMBL/GenBank/DDBJ databases">
        <title>Genomic Encyclopedia of Archaeal and Bacterial Type Strains, Phase II (KMG-II): from individual species to whole genera.</title>
        <authorList>
            <person name="Goeker M."/>
        </authorList>
    </citation>
    <scope>NUCLEOTIDE SEQUENCE</scope>
    <source>
        <strain evidence="2">DSM 43935</strain>
    </source>
</reference>
<dbReference type="SUPFAM" id="SSF55298">
    <property type="entry name" value="YjgF-like"/>
    <property type="match status" value="1"/>
</dbReference>
<keyword evidence="3" id="KW-1185">Reference proteome</keyword>
<sequence length="133" mass="13997">MSSPEYLTPAGLHHVPGAFTPAVLVRGADLLFVSGQVAWAENGALTGEDHVTQMRRIAHNLDVVLATAGCGREHVIKETVYVVGYRPELIPGLFEPLRRGVPVAPASTLVGVSALFDPGALVEVDVVARVPAP</sequence>
<dbReference type="GO" id="GO:0019239">
    <property type="term" value="F:deaminase activity"/>
    <property type="evidence" value="ECO:0007669"/>
    <property type="project" value="TreeGrafter"/>
</dbReference>
<dbReference type="CDD" id="cd00448">
    <property type="entry name" value="YjgF_YER057c_UK114_family"/>
    <property type="match status" value="1"/>
</dbReference>
<comment type="caution">
    <text evidence="2">The sequence shown here is derived from an EMBL/GenBank/DDBJ whole genome shotgun (WGS) entry which is preliminary data.</text>
</comment>
<dbReference type="Pfam" id="PF01042">
    <property type="entry name" value="Ribonuc_L-PSP"/>
    <property type="match status" value="1"/>
</dbReference>
<dbReference type="GO" id="GO:0005829">
    <property type="term" value="C:cytosol"/>
    <property type="evidence" value="ECO:0007669"/>
    <property type="project" value="TreeGrafter"/>
</dbReference>
<protein>
    <submittedName>
        <fullName evidence="2">Enamine deaminase RidA, house cleaning of reactive enamine intermediates, YjgF/YER057c/UK114 family</fullName>
    </submittedName>
</protein>
<dbReference type="AlphaFoldDB" id="A0AAE3GCK9"/>
<dbReference type="RefSeq" id="WP_253770860.1">
    <property type="nucleotide sequence ID" value="NZ_JAMTCK010000005.1"/>
</dbReference>
<evidence type="ECO:0000256" key="1">
    <source>
        <dbReference type="ARBA" id="ARBA00010552"/>
    </source>
</evidence>
<dbReference type="PANTHER" id="PTHR11803:SF58">
    <property type="entry name" value="PROTEIN HMF1-RELATED"/>
    <property type="match status" value="1"/>
</dbReference>
<gene>
    <name evidence="2" type="ORF">LX83_002609</name>
</gene>
<dbReference type="InterPro" id="IPR035959">
    <property type="entry name" value="RutC-like_sf"/>
</dbReference>
<dbReference type="Proteomes" id="UP001206128">
    <property type="component" value="Unassembled WGS sequence"/>
</dbReference>
<accession>A0AAE3GCK9</accession>
<proteinExistence type="inferred from homology"/>
<dbReference type="EMBL" id="JAMTCK010000005">
    <property type="protein sequence ID" value="MCP2165751.1"/>
    <property type="molecule type" value="Genomic_DNA"/>
</dbReference>
<dbReference type="InterPro" id="IPR006175">
    <property type="entry name" value="YjgF/YER057c/UK114"/>
</dbReference>
<organism evidence="2 3">
    <name type="scientific">Goodfellowiella coeruleoviolacea</name>
    <dbReference type="NCBI Taxonomy" id="334858"/>
    <lineage>
        <taxon>Bacteria</taxon>
        <taxon>Bacillati</taxon>
        <taxon>Actinomycetota</taxon>
        <taxon>Actinomycetes</taxon>
        <taxon>Pseudonocardiales</taxon>
        <taxon>Pseudonocardiaceae</taxon>
        <taxon>Goodfellowiella</taxon>
    </lineage>
</organism>